<sequence length="157" mass="16665">MSGGMRRGTLLPLVLALGLAGCGNPAPEPARFVPPHPSTTELEGPLRARYNLLPTLALGEAVAREYGVERDAGTALLVVALRRPTADGDETGAVGEVSAEVVDLAGRRQAVAMRPVATGEYVDHVGTVRVGAHDTLRARIVVVVDGRRQEFDFQRSF</sequence>
<dbReference type="Pfam" id="PF14467">
    <property type="entry name" value="DUF4426"/>
    <property type="match status" value="1"/>
</dbReference>
<accession>A0ABW3M0E8</accession>
<protein>
    <submittedName>
        <fullName evidence="2">DUF4426 domain-containing protein</fullName>
    </submittedName>
</protein>
<keyword evidence="3" id="KW-1185">Reference proteome</keyword>
<dbReference type="Proteomes" id="UP001597033">
    <property type="component" value="Unassembled WGS sequence"/>
</dbReference>
<dbReference type="Gene3D" id="2.60.40.3340">
    <property type="entry name" value="Domain of unknown function DUF4426"/>
    <property type="match status" value="1"/>
</dbReference>
<gene>
    <name evidence="2" type="ORF">ACFQ2N_10560</name>
</gene>
<organism evidence="2 3">
    <name type="scientific">Pseudoxanthomonas kaohsiungensis</name>
    <dbReference type="NCBI Taxonomy" id="283923"/>
    <lineage>
        <taxon>Bacteria</taxon>
        <taxon>Pseudomonadati</taxon>
        <taxon>Pseudomonadota</taxon>
        <taxon>Gammaproteobacteria</taxon>
        <taxon>Lysobacterales</taxon>
        <taxon>Lysobacteraceae</taxon>
        <taxon>Pseudoxanthomonas</taxon>
    </lineage>
</organism>
<dbReference type="InterPro" id="IPR025218">
    <property type="entry name" value="DUF4426"/>
</dbReference>
<dbReference type="EMBL" id="JBHTKN010000006">
    <property type="protein sequence ID" value="MFD1042789.1"/>
    <property type="molecule type" value="Genomic_DNA"/>
</dbReference>
<evidence type="ECO:0000313" key="3">
    <source>
        <dbReference type="Proteomes" id="UP001597033"/>
    </source>
</evidence>
<evidence type="ECO:0000259" key="1">
    <source>
        <dbReference type="Pfam" id="PF14467"/>
    </source>
</evidence>
<reference evidence="3" key="1">
    <citation type="journal article" date="2019" name="Int. J. Syst. Evol. Microbiol.">
        <title>The Global Catalogue of Microorganisms (GCM) 10K type strain sequencing project: providing services to taxonomists for standard genome sequencing and annotation.</title>
        <authorList>
            <consortium name="The Broad Institute Genomics Platform"/>
            <consortium name="The Broad Institute Genome Sequencing Center for Infectious Disease"/>
            <person name="Wu L."/>
            <person name="Ma J."/>
        </authorList>
    </citation>
    <scope>NUCLEOTIDE SEQUENCE [LARGE SCALE GENOMIC DNA]</scope>
    <source>
        <strain evidence="3">CCUG 55854</strain>
    </source>
</reference>
<comment type="caution">
    <text evidence="2">The sequence shown here is derived from an EMBL/GenBank/DDBJ whole genome shotgun (WGS) entry which is preliminary data.</text>
</comment>
<name>A0ABW3M0E8_9GAMM</name>
<dbReference type="RefSeq" id="WP_162377753.1">
    <property type="nucleotide sequence ID" value="NZ_JBHTKN010000006.1"/>
</dbReference>
<dbReference type="PROSITE" id="PS51257">
    <property type="entry name" value="PROKAR_LIPOPROTEIN"/>
    <property type="match status" value="1"/>
</dbReference>
<proteinExistence type="predicted"/>
<evidence type="ECO:0000313" key="2">
    <source>
        <dbReference type="EMBL" id="MFD1042789.1"/>
    </source>
</evidence>
<feature type="domain" description="DUF4426" evidence="1">
    <location>
        <begin position="44"/>
        <end position="157"/>
    </location>
</feature>